<protein>
    <submittedName>
        <fullName evidence="1">Uncharacterized protein</fullName>
    </submittedName>
</protein>
<reference evidence="1 2" key="1">
    <citation type="journal article" date="2023" name="BMC Biol.">
        <title>The compact genome of the sponge Oopsacas minuta (Hexactinellida) is lacking key metazoan core genes.</title>
        <authorList>
            <person name="Santini S."/>
            <person name="Schenkelaars Q."/>
            <person name="Jourda C."/>
            <person name="Duchesne M."/>
            <person name="Belahbib H."/>
            <person name="Rocher C."/>
            <person name="Selva M."/>
            <person name="Riesgo A."/>
            <person name="Vervoort M."/>
            <person name="Leys S.P."/>
            <person name="Kodjabachian L."/>
            <person name="Le Bivic A."/>
            <person name="Borchiellini C."/>
            <person name="Claverie J.M."/>
            <person name="Renard E."/>
        </authorList>
    </citation>
    <scope>NUCLEOTIDE SEQUENCE [LARGE SCALE GENOMIC DNA]</scope>
    <source>
        <strain evidence="1">SPO-2</strain>
    </source>
</reference>
<dbReference type="EMBL" id="JAKMXF010000244">
    <property type="protein sequence ID" value="KAI6653957.1"/>
    <property type="molecule type" value="Genomic_DNA"/>
</dbReference>
<evidence type="ECO:0000313" key="2">
    <source>
        <dbReference type="Proteomes" id="UP001165289"/>
    </source>
</evidence>
<dbReference type="PANTHER" id="PTHR46114:SF1">
    <property type="entry name" value="ZAD DOMAIN-CONTAINING PROTEIN"/>
    <property type="match status" value="1"/>
</dbReference>
<proteinExistence type="predicted"/>
<dbReference type="AlphaFoldDB" id="A0AAV7JYG2"/>
<name>A0AAV7JYG2_9METZ</name>
<evidence type="ECO:0000313" key="1">
    <source>
        <dbReference type="EMBL" id="KAI6653957.1"/>
    </source>
</evidence>
<keyword evidence="2" id="KW-1185">Reference proteome</keyword>
<gene>
    <name evidence="1" type="ORF">LOD99_3133</name>
</gene>
<sequence length="166" mass="19297">MEIYPSIPIAHSVAPKESYGNMRFILDSIQYDDHKWSICAGLKVVAILTGLQSGYAKYCCFLCLWDSRDRKEHYSRKEWPVRNTHIPSRNNIKNRASIDKSDVLPPPYYIILGLMKQMVKAMNKTLPPYNYLVEKFPNLSRAKEKKASMRNHKSNSSYLTVHLMLQ</sequence>
<accession>A0AAV7JYG2</accession>
<dbReference type="Proteomes" id="UP001165289">
    <property type="component" value="Unassembled WGS sequence"/>
</dbReference>
<organism evidence="1 2">
    <name type="scientific">Oopsacas minuta</name>
    <dbReference type="NCBI Taxonomy" id="111878"/>
    <lineage>
        <taxon>Eukaryota</taxon>
        <taxon>Metazoa</taxon>
        <taxon>Porifera</taxon>
        <taxon>Hexactinellida</taxon>
        <taxon>Hexasterophora</taxon>
        <taxon>Lyssacinosida</taxon>
        <taxon>Leucopsacidae</taxon>
        <taxon>Oopsacas</taxon>
    </lineage>
</organism>
<comment type="caution">
    <text evidence="1">The sequence shown here is derived from an EMBL/GenBank/DDBJ whole genome shotgun (WGS) entry which is preliminary data.</text>
</comment>
<dbReference type="PANTHER" id="PTHR46114">
    <property type="entry name" value="APPLE DOMAIN-CONTAINING PROTEIN"/>
    <property type="match status" value="1"/>
</dbReference>